<dbReference type="Proteomes" id="UP001642260">
    <property type="component" value="Unassembled WGS sequence"/>
</dbReference>
<keyword evidence="2" id="KW-1185">Reference proteome</keyword>
<dbReference type="AntiFam" id="ANF00039">
    <property type="entry name" value="Antisense to SRP RNA"/>
</dbReference>
<evidence type="ECO:0000313" key="1">
    <source>
        <dbReference type="EMBL" id="CAH8353860.1"/>
    </source>
</evidence>
<dbReference type="EMBL" id="CAKOAT010186265">
    <property type="protein sequence ID" value="CAH8353860.1"/>
    <property type="molecule type" value="Genomic_DNA"/>
</dbReference>
<sequence>MSMCIKVGGPAGYEPAGHGESEWRWAVIRPLQREGGDRCSVKPASRIALPFRNRQSQAFAQHTRLTLSLDWAAQNSATTDPTCGPSQSSTNLSSPLGLQALVTELDV</sequence>
<dbReference type="AlphaFoldDB" id="A0ABC8K5K9"/>
<gene>
    <name evidence="1" type="ORF">ERUC_LOCUS19615</name>
</gene>
<comment type="caution">
    <text evidence="1">The sequence shown here is derived from an EMBL/GenBank/DDBJ whole genome shotgun (WGS) entry which is preliminary data.</text>
</comment>
<accession>A0ABC8K5K9</accession>
<protein>
    <submittedName>
        <fullName evidence="1">Uncharacterized protein</fullName>
    </submittedName>
</protein>
<organism evidence="1 2">
    <name type="scientific">Eruca vesicaria subsp. sativa</name>
    <name type="common">Garden rocket</name>
    <name type="synonym">Eruca sativa</name>
    <dbReference type="NCBI Taxonomy" id="29727"/>
    <lineage>
        <taxon>Eukaryota</taxon>
        <taxon>Viridiplantae</taxon>
        <taxon>Streptophyta</taxon>
        <taxon>Embryophyta</taxon>
        <taxon>Tracheophyta</taxon>
        <taxon>Spermatophyta</taxon>
        <taxon>Magnoliopsida</taxon>
        <taxon>eudicotyledons</taxon>
        <taxon>Gunneridae</taxon>
        <taxon>Pentapetalae</taxon>
        <taxon>rosids</taxon>
        <taxon>malvids</taxon>
        <taxon>Brassicales</taxon>
        <taxon>Brassicaceae</taxon>
        <taxon>Brassiceae</taxon>
        <taxon>Eruca</taxon>
    </lineage>
</organism>
<proteinExistence type="predicted"/>
<evidence type="ECO:0000313" key="2">
    <source>
        <dbReference type="Proteomes" id="UP001642260"/>
    </source>
</evidence>
<reference evidence="1 2" key="1">
    <citation type="submission" date="2022-03" db="EMBL/GenBank/DDBJ databases">
        <authorList>
            <person name="Macdonald S."/>
            <person name="Ahmed S."/>
            <person name="Newling K."/>
        </authorList>
    </citation>
    <scope>NUCLEOTIDE SEQUENCE [LARGE SCALE GENOMIC DNA]</scope>
</reference>
<name>A0ABC8K5K9_ERUVS</name>